<feature type="domain" description="Glycosyltransferase 2-like" evidence="5">
    <location>
        <begin position="131"/>
        <end position="268"/>
    </location>
</feature>
<evidence type="ECO:0000256" key="3">
    <source>
        <dbReference type="ARBA" id="ARBA00022679"/>
    </source>
</evidence>
<dbReference type="RefSeq" id="WP_095607954.1">
    <property type="nucleotide sequence ID" value="NZ_LMVN01000001.1"/>
</dbReference>
<keyword evidence="8" id="KW-1185">Reference proteome</keyword>
<evidence type="ECO:0000313" key="6">
    <source>
        <dbReference type="EMBL" id="PAV08299.1"/>
    </source>
</evidence>
<feature type="domain" description="Glycosyltransferase 2-like" evidence="4">
    <location>
        <begin position="8"/>
        <end position="62"/>
    </location>
</feature>
<keyword evidence="3 6" id="KW-0808">Transferase</keyword>
<organism evidence="6 8">
    <name type="scientific">Methanosphaera cuniculi</name>
    <dbReference type="NCBI Taxonomy" id="1077256"/>
    <lineage>
        <taxon>Archaea</taxon>
        <taxon>Methanobacteriati</taxon>
        <taxon>Methanobacteriota</taxon>
        <taxon>Methanomada group</taxon>
        <taxon>Methanobacteria</taxon>
        <taxon>Methanobacteriales</taxon>
        <taxon>Methanobacteriaceae</taxon>
        <taxon>Methanosphaera</taxon>
    </lineage>
</organism>
<evidence type="ECO:0000313" key="9">
    <source>
        <dbReference type="Proteomes" id="UP000246004"/>
    </source>
</evidence>
<dbReference type="CDD" id="cd04186">
    <property type="entry name" value="GT_2_like_c"/>
    <property type="match status" value="1"/>
</dbReference>
<sequence>MSSKPLVSIILLNWNGYDDTLEALESLYQINYPNYNVIVVDNASEDESIQKIEDYANGKIKVETKYTKYHAETKPMKLEKLKESQLDHHVEYTTTGDNKCLLLIENDENYGFARGNNIAIDYTLKYDNPDYVLLLNNDTIVDPDFLTNMVDVALDDDKIALVGPKFYYYDYEDSHDTIWCIGSVVDLDHYPGHHSIMDEPQYDISGNMVECDWVSGAGVLIKTSAIRKVGFLDTNFFFGCEDVDLAVRLKNKGYKIVTVMNSIIWHKVGMSRHKHTTFHTEMNHIKTNLAFIKKHKSNYYMNFPRYAYQILKQYLNALKNKL</sequence>
<dbReference type="EC" id="2.4.1.289" evidence="7"/>
<dbReference type="GO" id="GO:0102096">
    <property type="term" value="F:decaprenyl-N-acetyl-alpha-D-glucosaminyl-pyrophosphate:dTDP-alpha-L-rhamnose rhamnosyltransferase activity"/>
    <property type="evidence" value="ECO:0007669"/>
    <property type="project" value="UniProtKB-EC"/>
</dbReference>
<dbReference type="EMBL" id="LMVN01000001">
    <property type="protein sequence ID" value="PAV08299.1"/>
    <property type="molecule type" value="Genomic_DNA"/>
</dbReference>
<dbReference type="Gene3D" id="3.90.550.10">
    <property type="entry name" value="Spore Coat Polysaccharide Biosynthesis Protein SpsA, Chain A"/>
    <property type="match status" value="1"/>
</dbReference>
<evidence type="ECO:0000259" key="5">
    <source>
        <dbReference type="Pfam" id="PF13632"/>
    </source>
</evidence>
<evidence type="ECO:0000259" key="4">
    <source>
        <dbReference type="Pfam" id="PF00535"/>
    </source>
</evidence>
<dbReference type="EMBL" id="LWMS01000020">
    <property type="protein sequence ID" value="PWL08394.1"/>
    <property type="molecule type" value="Genomic_DNA"/>
</dbReference>
<name>A0A2A2HFS7_9EURY</name>
<evidence type="ECO:0000313" key="8">
    <source>
        <dbReference type="Proteomes" id="UP000217528"/>
    </source>
</evidence>
<comment type="caution">
    <text evidence="6">The sequence shown here is derived from an EMBL/GenBank/DDBJ whole genome shotgun (WGS) entry which is preliminary data.</text>
</comment>
<evidence type="ECO:0000313" key="7">
    <source>
        <dbReference type="EMBL" id="PWL08394.1"/>
    </source>
</evidence>
<dbReference type="AlphaFoldDB" id="A0A2A2HFS7"/>
<dbReference type="PANTHER" id="PTHR43179">
    <property type="entry name" value="RHAMNOSYLTRANSFERASE WBBL"/>
    <property type="match status" value="1"/>
</dbReference>
<evidence type="ECO:0000256" key="2">
    <source>
        <dbReference type="ARBA" id="ARBA00022676"/>
    </source>
</evidence>
<dbReference type="Pfam" id="PF00535">
    <property type="entry name" value="Glycos_transf_2"/>
    <property type="match status" value="1"/>
</dbReference>
<dbReference type="OrthoDB" id="46222at2157"/>
<dbReference type="PANTHER" id="PTHR43179:SF12">
    <property type="entry name" value="GALACTOFURANOSYLTRANSFERASE GLFT2"/>
    <property type="match status" value="1"/>
</dbReference>
<proteinExistence type="inferred from homology"/>
<dbReference type="Proteomes" id="UP000246004">
    <property type="component" value="Unassembled WGS sequence"/>
</dbReference>
<reference evidence="7 9" key="1">
    <citation type="submission" date="2016-04" db="EMBL/GenBank/DDBJ databases">
        <title>Genome sequence of Methanosphaera cuniculi DSM 4103.</title>
        <authorList>
            <person name="Poehlein A."/>
            <person name="Seedorf H."/>
            <person name="Daniel R."/>
        </authorList>
    </citation>
    <scope>NUCLEOTIDE SEQUENCE [LARGE SCALE GENOMIC DNA]</scope>
    <source>
        <strain evidence="7 9">DSM 4103</strain>
    </source>
</reference>
<dbReference type="Proteomes" id="UP000217528">
    <property type="component" value="Unassembled WGS sequence"/>
</dbReference>
<protein>
    <submittedName>
        <fullName evidence="6">Glycosyl transferase</fullName>
    </submittedName>
    <submittedName>
        <fullName evidence="7">N-acetylglucosaminyl-diphospho-decaprenol L-rhamnosyltransferase</fullName>
        <ecNumber evidence="7">2.4.1.289</ecNumber>
    </submittedName>
</protein>
<reference evidence="6 8" key="2">
    <citation type="journal article" date="2017" name="BMC Genomics">
        <title>Genomic analysis of methanogenic archaea reveals a shift towards energy conservation.</title>
        <authorList>
            <person name="Gilmore S.P."/>
            <person name="Henske J.K."/>
            <person name="Sexton J.A."/>
            <person name="Solomon K.V."/>
            <person name="Seppala S."/>
            <person name="Yoo J.I."/>
            <person name="Huyett L.M."/>
            <person name="Pressman A."/>
            <person name="Cogan J.Z."/>
            <person name="Kivenson V."/>
            <person name="Peng X."/>
            <person name="Tan Y."/>
            <person name="Valentine D.L."/>
            <person name="O'Malley M.A."/>
        </authorList>
    </citation>
    <scope>NUCLEOTIDE SEQUENCE [LARGE SCALE GENOMIC DNA]</scope>
    <source>
        <strain evidence="6 8">1R-7</strain>
    </source>
</reference>
<dbReference type="InterPro" id="IPR029044">
    <property type="entry name" value="Nucleotide-diphossugar_trans"/>
</dbReference>
<keyword evidence="2 7" id="KW-0328">Glycosyltransferase</keyword>
<accession>A0A2A2HFS7</accession>
<evidence type="ECO:0000256" key="1">
    <source>
        <dbReference type="ARBA" id="ARBA00006739"/>
    </source>
</evidence>
<dbReference type="Pfam" id="PF13632">
    <property type="entry name" value="Glyco_trans_2_3"/>
    <property type="match status" value="1"/>
</dbReference>
<dbReference type="InterPro" id="IPR001173">
    <property type="entry name" value="Glyco_trans_2-like"/>
</dbReference>
<comment type="similarity">
    <text evidence="1">Belongs to the glycosyltransferase 2 family.</text>
</comment>
<dbReference type="SUPFAM" id="SSF53448">
    <property type="entry name" value="Nucleotide-diphospho-sugar transferases"/>
    <property type="match status" value="1"/>
</dbReference>
<gene>
    <name evidence="7" type="primary">wbbL_3</name>
    <name evidence="6" type="ORF">ASJ82_03695</name>
    <name evidence="7" type="ORF">MSCUN_08330</name>
</gene>